<evidence type="ECO:0000313" key="5">
    <source>
        <dbReference type="EMBL" id="MDO3395865.1"/>
    </source>
</evidence>
<feature type="domain" description="Leucine-binding protein" evidence="4">
    <location>
        <begin position="49"/>
        <end position="384"/>
    </location>
</feature>
<comment type="similarity">
    <text evidence="1">Belongs to the leucine-binding protein family.</text>
</comment>
<dbReference type="Proteomes" id="UP001168363">
    <property type="component" value="Unassembled WGS sequence"/>
</dbReference>
<keyword evidence="2 3" id="KW-0732">Signal</keyword>
<dbReference type="PROSITE" id="PS51257">
    <property type="entry name" value="PROKAR_LIPOPROTEIN"/>
    <property type="match status" value="1"/>
</dbReference>
<organism evidence="5 6">
    <name type="scientific">Nocardioides cremeus</name>
    <dbReference type="NCBI Taxonomy" id="3058044"/>
    <lineage>
        <taxon>Bacteria</taxon>
        <taxon>Bacillati</taxon>
        <taxon>Actinomycetota</taxon>
        <taxon>Actinomycetes</taxon>
        <taxon>Propionibacteriales</taxon>
        <taxon>Nocardioidaceae</taxon>
        <taxon>Nocardioides</taxon>
    </lineage>
</organism>
<dbReference type="InterPro" id="IPR051010">
    <property type="entry name" value="BCAA_transport"/>
</dbReference>
<feature type="signal peptide" evidence="3">
    <location>
        <begin position="1"/>
        <end position="32"/>
    </location>
</feature>
<dbReference type="InterPro" id="IPR028082">
    <property type="entry name" value="Peripla_BP_I"/>
</dbReference>
<dbReference type="CDD" id="cd06328">
    <property type="entry name" value="PBP1_SBP-like"/>
    <property type="match status" value="1"/>
</dbReference>
<sequence>MTQRTPARTGGRRSLAVAAAAVVGVLGLSACAPDSGSASSGEDGEAAAVPVSIIYSQSGPLAAYGEAYRNGLEAGIDYATDGSGEVDGREIELDFADDAGDPAKAVGLAKDAIGSGTQIIAGTVSSGVALSLAEQAEQNEVLYISGPAAADAVTGINRYTFRSGRQTYQDVATAGSLIGDLEGKKVAVFAQDNAFGQGNVAGVEAVLGGAGAEVEPVLVPEDATEFTPFARRILDADPDLVFVAWAGDTTSAMWQSLDQQQVFDEVPVTTGLGDIASYGAYGAASEQITFLSHYFAGAPDNEVNAAMVESLEEAGAEADLFSPDGFVAGQMIVHAIEEGGGDDVDAMIDALEGWEFEGPKGTTTVRAEDHALIQPMFAATLSEQGGSFVPELADQVEPDVVAPPVATS</sequence>
<keyword evidence="6" id="KW-1185">Reference proteome</keyword>
<protein>
    <submittedName>
        <fullName evidence="5">Substrate-binding domain-containing protein</fullName>
    </submittedName>
</protein>
<name>A0ABT8TR25_9ACTN</name>
<dbReference type="PANTHER" id="PTHR30483">
    <property type="entry name" value="LEUCINE-SPECIFIC-BINDING PROTEIN"/>
    <property type="match status" value="1"/>
</dbReference>
<dbReference type="Gene3D" id="3.40.50.2300">
    <property type="match status" value="2"/>
</dbReference>
<dbReference type="PANTHER" id="PTHR30483:SF6">
    <property type="entry name" value="PERIPLASMIC BINDING PROTEIN OF ABC TRANSPORTER FOR NATURAL AMINO ACIDS"/>
    <property type="match status" value="1"/>
</dbReference>
<dbReference type="Pfam" id="PF13458">
    <property type="entry name" value="Peripla_BP_6"/>
    <property type="match status" value="1"/>
</dbReference>
<dbReference type="SUPFAM" id="SSF53822">
    <property type="entry name" value="Periplasmic binding protein-like I"/>
    <property type="match status" value="1"/>
</dbReference>
<proteinExistence type="inferred from homology"/>
<evidence type="ECO:0000259" key="4">
    <source>
        <dbReference type="Pfam" id="PF13458"/>
    </source>
</evidence>
<feature type="chain" id="PRO_5047413824" evidence="3">
    <location>
        <begin position="33"/>
        <end position="408"/>
    </location>
</feature>
<dbReference type="RefSeq" id="WP_302707483.1">
    <property type="nucleotide sequence ID" value="NZ_JAULSC010000007.1"/>
</dbReference>
<evidence type="ECO:0000313" key="6">
    <source>
        <dbReference type="Proteomes" id="UP001168363"/>
    </source>
</evidence>
<accession>A0ABT8TR25</accession>
<dbReference type="EMBL" id="JAULSC010000007">
    <property type="protein sequence ID" value="MDO3395865.1"/>
    <property type="molecule type" value="Genomic_DNA"/>
</dbReference>
<dbReference type="InterPro" id="IPR028081">
    <property type="entry name" value="Leu-bd"/>
</dbReference>
<evidence type="ECO:0000256" key="3">
    <source>
        <dbReference type="SAM" id="SignalP"/>
    </source>
</evidence>
<evidence type="ECO:0000256" key="2">
    <source>
        <dbReference type="ARBA" id="ARBA00022729"/>
    </source>
</evidence>
<comment type="caution">
    <text evidence="5">The sequence shown here is derived from an EMBL/GenBank/DDBJ whole genome shotgun (WGS) entry which is preliminary data.</text>
</comment>
<gene>
    <name evidence="5" type="ORF">QWJ41_09070</name>
</gene>
<evidence type="ECO:0000256" key="1">
    <source>
        <dbReference type="ARBA" id="ARBA00010062"/>
    </source>
</evidence>
<reference evidence="5" key="1">
    <citation type="submission" date="2023-06" db="EMBL/GenBank/DDBJ databases">
        <title>Genome sequence of Nocardioides sp. SOB44.</title>
        <authorList>
            <person name="Zhang G."/>
        </authorList>
    </citation>
    <scope>NUCLEOTIDE SEQUENCE</scope>
    <source>
        <strain evidence="5">SOB44</strain>
    </source>
</reference>